<dbReference type="RefSeq" id="WP_005761233.1">
    <property type="nucleotide sequence ID" value="NZ_AJSX01000038.1"/>
</dbReference>
<accession>I3D9G6</accession>
<dbReference type="OrthoDB" id="363015at2"/>
<evidence type="ECO:0000313" key="2">
    <source>
        <dbReference type="Proteomes" id="UP000006457"/>
    </source>
</evidence>
<proteinExistence type="predicted"/>
<organism evidence="1 2">
    <name type="scientific">Pasteurella bettyae CCUG 2042</name>
    <dbReference type="NCBI Taxonomy" id="1095749"/>
    <lineage>
        <taxon>Bacteria</taxon>
        <taxon>Pseudomonadati</taxon>
        <taxon>Pseudomonadota</taxon>
        <taxon>Gammaproteobacteria</taxon>
        <taxon>Pasteurellales</taxon>
        <taxon>Pasteurellaceae</taxon>
        <taxon>Pasteurella</taxon>
    </lineage>
</organism>
<sequence>MYVLELSQDDHKIELGIFNSISDGRGFISQIAAYSCDEEDDELYEYLCPDKLPDYFEINFNGNIVPITRFMFFEKTRIEIFWKEMPVLSAQGTGMVEGTTKVDAYIIDNKDVKEYILRREKTYRIIKQHLEEQGFKVERQYLGSEDGEAIMVCKDNGDWQLICHLDPYICEDPDIIKTIDEIISDLI</sequence>
<dbReference type="PATRIC" id="fig|1095749.3.peg.1606"/>
<dbReference type="eggNOG" id="ENOG502Z8KQ">
    <property type="taxonomic scope" value="Bacteria"/>
</dbReference>
<dbReference type="AlphaFoldDB" id="I3D9G6"/>
<dbReference type="EMBL" id="AJSX01000038">
    <property type="protein sequence ID" value="EIJ68359.1"/>
    <property type="molecule type" value="Genomic_DNA"/>
</dbReference>
<reference evidence="1 2" key="1">
    <citation type="submission" date="2012-03" db="EMBL/GenBank/DDBJ databases">
        <authorList>
            <person name="Harkins D.M."/>
            <person name="Madupu R."/>
            <person name="Durkin A.S."/>
            <person name="Torralba M."/>
            <person name="Methe B."/>
            <person name="Sutton G.G."/>
            <person name="Nelson K.E."/>
        </authorList>
    </citation>
    <scope>NUCLEOTIDE SEQUENCE [LARGE SCALE GENOMIC DNA]</scope>
    <source>
        <strain evidence="1 2">CCUG 2042</strain>
    </source>
</reference>
<comment type="caution">
    <text evidence="1">The sequence shown here is derived from an EMBL/GenBank/DDBJ whole genome shotgun (WGS) entry which is preliminary data.</text>
</comment>
<evidence type="ECO:0000313" key="1">
    <source>
        <dbReference type="EMBL" id="EIJ68359.1"/>
    </source>
</evidence>
<gene>
    <name evidence="1" type="ORF">HMPREF1052_1797</name>
</gene>
<protein>
    <submittedName>
        <fullName evidence="1">Uncharacterized protein</fullName>
    </submittedName>
</protein>
<name>I3D9G6_9PAST</name>
<keyword evidence="2" id="KW-1185">Reference proteome</keyword>
<dbReference type="Proteomes" id="UP000006457">
    <property type="component" value="Unassembled WGS sequence"/>
</dbReference>